<comment type="caution">
    <text evidence="2">The sequence shown here is derived from an EMBL/GenBank/DDBJ whole genome shotgun (WGS) entry which is preliminary data.</text>
</comment>
<dbReference type="SUPFAM" id="SSF53474">
    <property type="entry name" value="alpha/beta-Hydrolases"/>
    <property type="match status" value="2"/>
</dbReference>
<gene>
    <name evidence="2" type="ORF">R3P95_07840</name>
</gene>
<name>A0ABU4AW40_9NOCA</name>
<dbReference type="PANTHER" id="PTHR43265">
    <property type="entry name" value="ESTERASE ESTD"/>
    <property type="match status" value="1"/>
</dbReference>
<accession>A0ABU4AW40</accession>
<dbReference type="Pfam" id="PF12697">
    <property type="entry name" value="Abhydrolase_6"/>
    <property type="match status" value="1"/>
</dbReference>
<sequence>MNSSRTAPRRIGSVLAESSSRTAGGKYSMWFGPADSPLFGTVHVPSGGRARGGVVLCPPLGKEQVDSYRGMTLLAQKLCAQGLLVLRFDYHGTGDSWGEQDQPDAVAHWQRSIVEAVAYVRGCGVNDVGLVGLRVGALLACSVAAECGPLTAMTLWDPVVRGRSYLHEQRALYSVSVTTDSDADPRVSIIGAVLHPDSAADFSALDAAKTRTDAPVLVATRAERADTKPVRRVVETLSAQEHILTAHDDFLEPSDFEVVIPTSDISYLATWTASKFPATPAADVAVERRSLSVVEGIQESIEYLGAQQLFAIRSSSDLCLPGGPTVVLYPTANEHRVGPVRMWVELARLLPRFGVATVRFDRRGTGESGTVSDTELTRLYSDEGNEDALTAVRQSGSTPDNVLVAGMCSGSWYSSFAARELGVRAAVLLNTLDWTTRRLEFVKRSSMHIEETGLKARALDRLHHWGVRTKNALQPRVPYALWIWLGRRGLIQVPEISLRILSDRRVQTRVLLSPTDTAWFEANRGPEGMRRLQRRSSVPTVTSFESGDHSLYGRDLRENVRAELLAATAAAFDLEITAPSPPVAVGRVRL</sequence>
<dbReference type="InterPro" id="IPR000073">
    <property type="entry name" value="AB_hydrolase_1"/>
</dbReference>
<dbReference type="Proteomes" id="UP001185899">
    <property type="component" value="Unassembled WGS sequence"/>
</dbReference>
<proteinExistence type="predicted"/>
<organism evidence="2 3">
    <name type="scientific">Rhodococcus cercidiphylli</name>
    <dbReference type="NCBI Taxonomy" id="489916"/>
    <lineage>
        <taxon>Bacteria</taxon>
        <taxon>Bacillati</taxon>
        <taxon>Actinomycetota</taxon>
        <taxon>Actinomycetes</taxon>
        <taxon>Mycobacteriales</taxon>
        <taxon>Nocardiaceae</taxon>
        <taxon>Rhodococcus</taxon>
    </lineage>
</organism>
<evidence type="ECO:0000259" key="1">
    <source>
        <dbReference type="Pfam" id="PF12697"/>
    </source>
</evidence>
<keyword evidence="3" id="KW-1185">Reference proteome</keyword>
<dbReference type="RefSeq" id="WP_317547903.1">
    <property type="nucleotide sequence ID" value="NZ_JAWLKE010000003.1"/>
</dbReference>
<dbReference type="PANTHER" id="PTHR43265:SF1">
    <property type="entry name" value="ESTERASE ESTD"/>
    <property type="match status" value="1"/>
</dbReference>
<dbReference type="EMBL" id="JAWLKE010000003">
    <property type="protein sequence ID" value="MDV6230455.1"/>
    <property type="molecule type" value="Genomic_DNA"/>
</dbReference>
<dbReference type="InterPro" id="IPR029058">
    <property type="entry name" value="AB_hydrolase_fold"/>
</dbReference>
<reference evidence="2 3" key="1">
    <citation type="submission" date="2023-10" db="EMBL/GenBank/DDBJ databases">
        <title>Development of a sustainable strategy for remediation of hydrocarbon-contaminated territories based on the waste exchange concept.</title>
        <authorList>
            <person name="Krivoruchko A."/>
        </authorList>
    </citation>
    <scope>NUCLEOTIDE SEQUENCE [LARGE SCALE GENOMIC DNA]</scope>
    <source>
        <strain evidence="2 3">IEGM 1322</strain>
    </source>
</reference>
<protein>
    <recommendedName>
        <fullName evidence="1">AB hydrolase-1 domain-containing protein</fullName>
    </recommendedName>
</protein>
<evidence type="ECO:0000313" key="3">
    <source>
        <dbReference type="Proteomes" id="UP001185899"/>
    </source>
</evidence>
<dbReference type="InterPro" id="IPR053145">
    <property type="entry name" value="AB_hydrolase_Est10"/>
</dbReference>
<feature type="domain" description="AB hydrolase-1" evidence="1">
    <location>
        <begin position="340"/>
        <end position="553"/>
    </location>
</feature>
<evidence type="ECO:0000313" key="2">
    <source>
        <dbReference type="EMBL" id="MDV6230455.1"/>
    </source>
</evidence>
<dbReference type="Gene3D" id="3.40.50.1820">
    <property type="entry name" value="alpha/beta hydrolase"/>
    <property type="match status" value="2"/>
</dbReference>